<dbReference type="AlphaFoldDB" id="A0AA38W486"/>
<comment type="caution">
    <text evidence="2">The sequence shown here is derived from an EMBL/GenBank/DDBJ whole genome shotgun (WGS) entry which is preliminary data.</text>
</comment>
<name>A0AA38W486_9ASTR</name>
<evidence type="ECO:0000259" key="1">
    <source>
        <dbReference type="PROSITE" id="PS50011"/>
    </source>
</evidence>
<dbReference type="InterPro" id="IPR000719">
    <property type="entry name" value="Prot_kinase_dom"/>
</dbReference>
<dbReference type="Proteomes" id="UP001172457">
    <property type="component" value="Chromosome 8"/>
</dbReference>
<organism evidence="2 3">
    <name type="scientific">Centaurea solstitialis</name>
    <name type="common">yellow star-thistle</name>
    <dbReference type="NCBI Taxonomy" id="347529"/>
    <lineage>
        <taxon>Eukaryota</taxon>
        <taxon>Viridiplantae</taxon>
        <taxon>Streptophyta</taxon>
        <taxon>Embryophyta</taxon>
        <taxon>Tracheophyta</taxon>
        <taxon>Spermatophyta</taxon>
        <taxon>Magnoliopsida</taxon>
        <taxon>eudicotyledons</taxon>
        <taxon>Gunneridae</taxon>
        <taxon>Pentapetalae</taxon>
        <taxon>asterids</taxon>
        <taxon>campanulids</taxon>
        <taxon>Asterales</taxon>
        <taxon>Asteraceae</taxon>
        <taxon>Carduoideae</taxon>
        <taxon>Cardueae</taxon>
        <taxon>Centaureinae</taxon>
        <taxon>Centaurea</taxon>
    </lineage>
</organism>
<accession>A0AA38W486</accession>
<keyword evidence="3" id="KW-1185">Reference proteome</keyword>
<dbReference type="PANTHER" id="PTHR47975:SF70">
    <property type="entry name" value="PROTEIN KINASE DOMAIN-CONTAINING PROTEIN"/>
    <property type="match status" value="1"/>
</dbReference>
<evidence type="ECO:0000313" key="2">
    <source>
        <dbReference type="EMBL" id="KAJ9538160.1"/>
    </source>
</evidence>
<proteinExistence type="predicted"/>
<dbReference type="EMBL" id="JARYMX010000008">
    <property type="protein sequence ID" value="KAJ9538160.1"/>
    <property type="molecule type" value="Genomic_DNA"/>
</dbReference>
<sequence length="103" mass="11472">MTSQYPGYTLNLILSKPYVHGFCDGSCAPLDWDDWYKILVGVGEALVYLHKLAPIRVIHSAVNLGNVLLDESLVPKLSGFRFSRCFKVNEPDYIALDVIRGTG</sequence>
<reference evidence="2" key="1">
    <citation type="submission" date="2023-03" db="EMBL/GenBank/DDBJ databases">
        <title>Chromosome-scale reference genome and RAD-based genetic map of yellow starthistle (Centaurea solstitialis) reveal putative structural variation and QTLs associated with invader traits.</title>
        <authorList>
            <person name="Reatini B."/>
            <person name="Cang F.A."/>
            <person name="Jiang Q."/>
            <person name="Mckibben M.T.W."/>
            <person name="Barker M.S."/>
            <person name="Rieseberg L.H."/>
            <person name="Dlugosch K.M."/>
        </authorList>
    </citation>
    <scope>NUCLEOTIDE SEQUENCE</scope>
    <source>
        <strain evidence="2">CAN-66</strain>
        <tissue evidence="2">Leaf</tissue>
    </source>
</reference>
<feature type="non-terminal residue" evidence="2">
    <location>
        <position position="1"/>
    </location>
</feature>
<evidence type="ECO:0000313" key="3">
    <source>
        <dbReference type="Proteomes" id="UP001172457"/>
    </source>
</evidence>
<dbReference type="SUPFAM" id="SSF56112">
    <property type="entry name" value="Protein kinase-like (PK-like)"/>
    <property type="match status" value="1"/>
</dbReference>
<gene>
    <name evidence="2" type="ORF">OSB04_030893</name>
</gene>
<protein>
    <recommendedName>
        <fullName evidence="1">Protein kinase domain-containing protein</fullName>
    </recommendedName>
</protein>
<dbReference type="Gene3D" id="1.10.510.10">
    <property type="entry name" value="Transferase(Phosphotransferase) domain 1"/>
    <property type="match status" value="1"/>
</dbReference>
<dbReference type="PANTHER" id="PTHR47975">
    <property type="entry name" value="S-LOCUS LECTIN KINASE FAMILY PROTEIN"/>
    <property type="match status" value="1"/>
</dbReference>
<dbReference type="PROSITE" id="PS50011">
    <property type="entry name" value="PROTEIN_KINASE_DOM"/>
    <property type="match status" value="1"/>
</dbReference>
<feature type="domain" description="Protein kinase" evidence="1">
    <location>
        <begin position="1"/>
        <end position="103"/>
    </location>
</feature>
<dbReference type="InterPro" id="IPR011009">
    <property type="entry name" value="Kinase-like_dom_sf"/>
</dbReference>
<dbReference type="GO" id="GO:0005524">
    <property type="term" value="F:ATP binding"/>
    <property type="evidence" value="ECO:0007669"/>
    <property type="project" value="InterPro"/>
</dbReference>
<dbReference type="GO" id="GO:0004672">
    <property type="term" value="F:protein kinase activity"/>
    <property type="evidence" value="ECO:0007669"/>
    <property type="project" value="InterPro"/>
</dbReference>